<dbReference type="Pfam" id="PF02195">
    <property type="entry name" value="ParB_N"/>
    <property type="match status" value="1"/>
</dbReference>
<evidence type="ECO:0000256" key="3">
    <source>
        <dbReference type="ARBA" id="ARBA00023125"/>
    </source>
</evidence>
<dbReference type="InterPro" id="IPR050336">
    <property type="entry name" value="Chromosome_partition/occlusion"/>
</dbReference>
<dbReference type="InterPro" id="IPR057240">
    <property type="entry name" value="ParB_dimer_C"/>
</dbReference>
<comment type="similarity">
    <text evidence="1">Belongs to the ParB family.</text>
</comment>
<feature type="domain" description="ParB-like N-terminal" evidence="4">
    <location>
        <begin position="1"/>
        <end position="89"/>
    </location>
</feature>
<dbReference type="Gene3D" id="1.10.10.2830">
    <property type="match status" value="1"/>
</dbReference>
<dbReference type="GO" id="GO:0045881">
    <property type="term" value="P:positive regulation of sporulation resulting in formation of a cellular spore"/>
    <property type="evidence" value="ECO:0007669"/>
    <property type="project" value="TreeGrafter"/>
</dbReference>
<dbReference type="FunFam" id="1.10.10.2830:FF:000001">
    <property type="entry name" value="Chromosome partitioning protein ParB"/>
    <property type="match status" value="1"/>
</dbReference>
<dbReference type="InterPro" id="IPR036086">
    <property type="entry name" value="ParB/Sulfiredoxin_sf"/>
</dbReference>
<keyword evidence="2" id="KW-0159">Chromosome partition</keyword>
<dbReference type="EMBL" id="UINC01002301">
    <property type="protein sequence ID" value="SUZ95167.1"/>
    <property type="molecule type" value="Genomic_DNA"/>
</dbReference>
<name>A0A381RYW8_9ZZZZ</name>
<keyword evidence="3" id="KW-0238">DNA-binding</keyword>
<dbReference type="SMART" id="SM00470">
    <property type="entry name" value="ParB"/>
    <property type="match status" value="1"/>
</dbReference>
<dbReference type="SUPFAM" id="SSF109709">
    <property type="entry name" value="KorB DNA-binding domain-like"/>
    <property type="match status" value="1"/>
</dbReference>
<dbReference type="InterPro" id="IPR004437">
    <property type="entry name" value="ParB/RepB/Spo0J"/>
</dbReference>
<dbReference type="Pfam" id="PF17762">
    <property type="entry name" value="HTH_ParB"/>
    <property type="match status" value="1"/>
</dbReference>
<accession>A0A381RYW8</accession>
<dbReference type="AlphaFoldDB" id="A0A381RYW8"/>
<sequence length="259" mass="28861">MVSVADIEPNRYQPRRVFDDESMAELTASIQEVGILQPLLLRKGGGGYQLVAGERRWRAARRAGLTMVPAVVREAEDRDSLEQAIIENLHRDDLNPLEEAAAFHRLMDEFGLTQHQVAVRVSRSRPAVANSLRLLHLPDGVQQMIMDGLLSAGHARALAGLGDRQLLEQLAMRVVDDGLSVRQTEELVRSLDDVQVPDPQSVDHPVAKPREAAALEVEQILSDRLDTTVRVHTRGRKGRIVVEFADQDDLQRLFRLLGG</sequence>
<evidence type="ECO:0000259" key="4">
    <source>
        <dbReference type="SMART" id="SM00470"/>
    </source>
</evidence>
<gene>
    <name evidence="5" type="ORF">METZ01_LOCUS48021</name>
</gene>
<reference evidence="5" key="1">
    <citation type="submission" date="2018-05" db="EMBL/GenBank/DDBJ databases">
        <authorList>
            <person name="Lanie J.A."/>
            <person name="Ng W.-L."/>
            <person name="Kazmierczak K.M."/>
            <person name="Andrzejewski T.M."/>
            <person name="Davidsen T.M."/>
            <person name="Wayne K.J."/>
            <person name="Tettelin H."/>
            <person name="Glass J.I."/>
            <person name="Rusch D."/>
            <person name="Podicherti R."/>
            <person name="Tsui H.-C.T."/>
            <person name="Winkler M.E."/>
        </authorList>
    </citation>
    <scope>NUCLEOTIDE SEQUENCE</scope>
</reference>
<dbReference type="Gene3D" id="3.90.1530.30">
    <property type="match status" value="1"/>
</dbReference>
<organism evidence="5">
    <name type="scientific">marine metagenome</name>
    <dbReference type="NCBI Taxonomy" id="408172"/>
    <lineage>
        <taxon>unclassified sequences</taxon>
        <taxon>metagenomes</taxon>
        <taxon>ecological metagenomes</taxon>
    </lineage>
</organism>
<dbReference type="PANTHER" id="PTHR33375">
    <property type="entry name" value="CHROMOSOME-PARTITIONING PROTEIN PARB-RELATED"/>
    <property type="match status" value="1"/>
</dbReference>
<dbReference type="GO" id="GO:0007059">
    <property type="term" value="P:chromosome segregation"/>
    <property type="evidence" value="ECO:0007669"/>
    <property type="project" value="UniProtKB-KW"/>
</dbReference>
<protein>
    <recommendedName>
        <fullName evidence="4">ParB-like N-terminal domain-containing protein</fullName>
    </recommendedName>
</protein>
<dbReference type="InterPro" id="IPR003115">
    <property type="entry name" value="ParB_N"/>
</dbReference>
<dbReference type="InterPro" id="IPR041468">
    <property type="entry name" value="HTH_ParB/Spo0J"/>
</dbReference>
<dbReference type="GO" id="GO:0003677">
    <property type="term" value="F:DNA binding"/>
    <property type="evidence" value="ECO:0007669"/>
    <property type="project" value="UniProtKB-KW"/>
</dbReference>
<evidence type="ECO:0000313" key="5">
    <source>
        <dbReference type="EMBL" id="SUZ95167.1"/>
    </source>
</evidence>
<dbReference type="NCBIfam" id="TIGR00180">
    <property type="entry name" value="parB_part"/>
    <property type="match status" value="1"/>
</dbReference>
<proteinExistence type="inferred from homology"/>
<evidence type="ECO:0000256" key="2">
    <source>
        <dbReference type="ARBA" id="ARBA00022829"/>
    </source>
</evidence>
<dbReference type="GO" id="GO:0005694">
    <property type="term" value="C:chromosome"/>
    <property type="evidence" value="ECO:0007669"/>
    <property type="project" value="TreeGrafter"/>
</dbReference>
<dbReference type="PANTHER" id="PTHR33375:SF1">
    <property type="entry name" value="CHROMOSOME-PARTITIONING PROTEIN PARB-RELATED"/>
    <property type="match status" value="1"/>
</dbReference>
<dbReference type="SUPFAM" id="SSF110849">
    <property type="entry name" value="ParB/Sulfiredoxin"/>
    <property type="match status" value="1"/>
</dbReference>
<dbReference type="FunFam" id="3.90.1530.30:FF:000001">
    <property type="entry name" value="Chromosome partitioning protein ParB"/>
    <property type="match status" value="1"/>
</dbReference>
<dbReference type="Pfam" id="PF23552">
    <property type="entry name" value="ParB_C"/>
    <property type="match status" value="1"/>
</dbReference>
<evidence type="ECO:0000256" key="1">
    <source>
        <dbReference type="ARBA" id="ARBA00006295"/>
    </source>
</evidence>